<dbReference type="AlphaFoldDB" id="A0A2S5DED3"/>
<evidence type="ECO:0000313" key="2">
    <source>
        <dbReference type="Proteomes" id="UP000237082"/>
    </source>
</evidence>
<comment type="caution">
    <text evidence="1">The sequence shown here is derived from an EMBL/GenBank/DDBJ whole genome shotgun (WGS) entry which is preliminary data.</text>
</comment>
<dbReference type="Proteomes" id="UP000237082">
    <property type="component" value="Unassembled WGS sequence"/>
</dbReference>
<name>A0A2S5DED3_9NEIS</name>
<organism evidence="1 2">
    <name type="scientific">Chromobacterium alticapitis</name>
    <dbReference type="NCBI Taxonomy" id="2073169"/>
    <lineage>
        <taxon>Bacteria</taxon>
        <taxon>Pseudomonadati</taxon>
        <taxon>Pseudomonadota</taxon>
        <taxon>Betaproteobacteria</taxon>
        <taxon>Neisseriales</taxon>
        <taxon>Chromobacteriaceae</taxon>
        <taxon>Chromobacterium</taxon>
    </lineage>
</organism>
<reference evidence="2" key="1">
    <citation type="submission" date="2018-02" db="EMBL/GenBank/DDBJ databases">
        <authorList>
            <person name="O'Hara-Hanley K."/>
            <person name="Soby S."/>
        </authorList>
    </citation>
    <scope>NUCLEOTIDE SEQUENCE [LARGE SCALE GENOMIC DNA]</scope>
    <source>
        <strain evidence="2">MWU14-2602</strain>
    </source>
</reference>
<sequence>MRFMQGACIVRVHFLTRVKQWIISVFNPPYQLALCDRLPGKHAKECLYLFKLYGSHDFVKLSHADILASNQIMSAINPRDLIKIALLENNLKAHDQRCRVEEEMRGNHYRIHLQGNSEVYSGESICQNIDYFAELNAQEICRIAYSAGFQKGRALSRQISRAGEEARRQDQAAPENAAKVVALRRGAR</sequence>
<dbReference type="EMBL" id="PQWB01000055">
    <property type="protein sequence ID" value="POZ61399.1"/>
    <property type="molecule type" value="Genomic_DNA"/>
</dbReference>
<accession>A0A2S5DED3</accession>
<proteinExistence type="predicted"/>
<gene>
    <name evidence="1" type="ORF">C2I19_13710</name>
</gene>
<keyword evidence="2" id="KW-1185">Reference proteome</keyword>
<protein>
    <submittedName>
        <fullName evidence="1">Uncharacterized protein</fullName>
    </submittedName>
</protein>
<evidence type="ECO:0000313" key="1">
    <source>
        <dbReference type="EMBL" id="POZ61399.1"/>
    </source>
</evidence>